<gene>
    <name evidence="1" type="ORF">RRG08_038302</name>
</gene>
<evidence type="ECO:0000313" key="1">
    <source>
        <dbReference type="EMBL" id="KAK3790811.1"/>
    </source>
</evidence>
<dbReference type="EMBL" id="JAWDGP010001519">
    <property type="protein sequence ID" value="KAK3790811.1"/>
    <property type="molecule type" value="Genomic_DNA"/>
</dbReference>
<accession>A0AAE1APA2</accession>
<evidence type="ECO:0000313" key="2">
    <source>
        <dbReference type="Proteomes" id="UP001283361"/>
    </source>
</evidence>
<protein>
    <submittedName>
        <fullName evidence="1">Uncharacterized protein</fullName>
    </submittedName>
</protein>
<sequence length="160" mass="17370">MWQPQRSQPGSGHNDQNNADPMLFSRLVKHLTLGGCDLSQHQQNIECRTLASDWQREPRLTLVSEAFTRGSAGWDIAMTFDSTGSHRRGTAEPCCFSDLVTTNPGGCQTGAPCIVAVVGIRIGSPGRCSSQCVLAGLDYRLELGELNKWMIATGNLYLAS</sequence>
<organism evidence="1 2">
    <name type="scientific">Elysia crispata</name>
    <name type="common">lettuce slug</name>
    <dbReference type="NCBI Taxonomy" id="231223"/>
    <lineage>
        <taxon>Eukaryota</taxon>
        <taxon>Metazoa</taxon>
        <taxon>Spiralia</taxon>
        <taxon>Lophotrochozoa</taxon>
        <taxon>Mollusca</taxon>
        <taxon>Gastropoda</taxon>
        <taxon>Heterobranchia</taxon>
        <taxon>Euthyneura</taxon>
        <taxon>Panpulmonata</taxon>
        <taxon>Sacoglossa</taxon>
        <taxon>Placobranchoidea</taxon>
        <taxon>Plakobranchidae</taxon>
        <taxon>Elysia</taxon>
    </lineage>
</organism>
<proteinExistence type="predicted"/>
<name>A0AAE1APA2_9GAST</name>
<keyword evidence="2" id="KW-1185">Reference proteome</keyword>
<comment type="caution">
    <text evidence="1">The sequence shown here is derived from an EMBL/GenBank/DDBJ whole genome shotgun (WGS) entry which is preliminary data.</text>
</comment>
<dbReference type="AlphaFoldDB" id="A0AAE1APA2"/>
<dbReference type="Proteomes" id="UP001283361">
    <property type="component" value="Unassembled WGS sequence"/>
</dbReference>
<reference evidence="1" key="1">
    <citation type="journal article" date="2023" name="G3 (Bethesda)">
        <title>A reference genome for the long-term kleptoplast-retaining sea slug Elysia crispata morphotype clarki.</title>
        <authorList>
            <person name="Eastman K.E."/>
            <person name="Pendleton A.L."/>
            <person name="Shaikh M.A."/>
            <person name="Suttiyut T."/>
            <person name="Ogas R."/>
            <person name="Tomko P."/>
            <person name="Gavelis G."/>
            <person name="Widhalm J.R."/>
            <person name="Wisecaver J.H."/>
        </authorList>
    </citation>
    <scope>NUCLEOTIDE SEQUENCE</scope>
    <source>
        <strain evidence="1">ECLA1</strain>
    </source>
</reference>